<protein>
    <recommendedName>
        <fullName evidence="3">Carboxypeptidase regulatory-like domain-containing protein</fullName>
    </recommendedName>
</protein>
<evidence type="ECO:0008006" key="3">
    <source>
        <dbReference type="Google" id="ProtNLM"/>
    </source>
</evidence>
<sequence>MCIPLPASGETLLRITYAVVDTSQRPLVMLQSERDIQKVVARYRIAGTQEVVATREDFKSIQVNGQYHYWSSDSALSLDLGQYETDIEAWNVDGEHVTRINAGKYDTRIRTWFADFSVNPKSIDYDMQDVTLKGRLLSGTPGKDERPMAGVQVHGLRIPAETTTAADGSFTMTGRVNGLDVAAAYDGDPTHRSVESPDVDIEHVTQPTRLSLSVPASVAKGVKTTVTGLLERQRNGVWVRLPGETVSIAFHYPDNTWNWLPSVKTDAQGRFTAAVMIPASGMLSAESGGSWALQQSRVYSDMITVKTGTAISSFDAGPEPVGKGANVTVKGRIVRPVAAAGSQYVKGGYFDVDFSADGKSWSRVKSGRTNQDGYFSTPVTAERDGHWRVRYFGSSTDQVGDDLPSVSGTDYVDVKYRTAISSFNAAPEPVRKGATITVGGTLKRYVSSWGSWSGQWVYLYFQPRGSSAWTYMAVAKTDRYGKFRKGFKASRDGSWMAKYKGGTSYLPGSSAGDYVDVR</sequence>
<evidence type="ECO:0000313" key="2">
    <source>
        <dbReference type="Proteomes" id="UP000805614"/>
    </source>
</evidence>
<proteinExistence type="predicted"/>
<evidence type="ECO:0000313" key="1">
    <source>
        <dbReference type="EMBL" id="MBC6468452.1"/>
    </source>
</evidence>
<reference evidence="1 2" key="1">
    <citation type="submission" date="2020-06" db="EMBL/GenBank/DDBJ databases">
        <title>Actinomadura xiongansis sp. nov., isolated from soil of Baiyangdian.</title>
        <authorList>
            <person name="Zhang X."/>
        </authorList>
    </citation>
    <scope>NUCLEOTIDE SEQUENCE [LARGE SCALE GENOMIC DNA]</scope>
    <source>
        <strain evidence="1 2">HBUM206468</strain>
    </source>
</reference>
<dbReference type="EMBL" id="JABVEC010000019">
    <property type="protein sequence ID" value="MBC6468452.1"/>
    <property type="molecule type" value="Genomic_DNA"/>
</dbReference>
<comment type="caution">
    <text evidence="1">The sequence shown here is derived from an EMBL/GenBank/DDBJ whole genome shotgun (WGS) entry which is preliminary data.</text>
</comment>
<accession>A0ABR7LUD9</accession>
<organism evidence="1 2">
    <name type="scientific">Actinomadura alba</name>
    <dbReference type="NCBI Taxonomy" id="406431"/>
    <lineage>
        <taxon>Bacteria</taxon>
        <taxon>Bacillati</taxon>
        <taxon>Actinomycetota</taxon>
        <taxon>Actinomycetes</taxon>
        <taxon>Streptosporangiales</taxon>
        <taxon>Thermomonosporaceae</taxon>
        <taxon>Actinomadura</taxon>
    </lineage>
</organism>
<dbReference type="Proteomes" id="UP000805614">
    <property type="component" value="Unassembled WGS sequence"/>
</dbReference>
<keyword evidence="2" id="KW-1185">Reference proteome</keyword>
<name>A0ABR7LUD9_9ACTN</name>
<gene>
    <name evidence="1" type="ORF">HKK74_23575</name>
</gene>
<dbReference type="RefSeq" id="WP_187245503.1">
    <property type="nucleotide sequence ID" value="NZ_BAAAOK010000014.1"/>
</dbReference>